<dbReference type="SMART" id="SM00797">
    <property type="entry name" value="AHS2"/>
    <property type="match status" value="1"/>
</dbReference>
<comment type="caution">
    <text evidence="5">The sequence shown here is derived from an EMBL/GenBank/DDBJ whole genome shotgun (WGS) entry which is preliminary data.</text>
</comment>
<sequence length="336" mass="36621">MTIVVQKPGLLTTLQDAGRFGYQKYGVIASGAMDAFAHTTANLLVGNEQSEASLEMTVIGPTLYFEASVVIAVCGSPMSPTVDGIPVPMWRPIYMRPGSSLQFGAASQGSRCYLAVAGGFDVPRQMNSYATYLRAGIGGFEGRALDVEDRLQFKPASVLGAKIAAHLENKGIGSESPFIAAAWRVSNTIMPDYRPDPVVRVIPGAQYDLFEPESLYELTNSSFRVQPKSDRMGYRLEGKPLQMLVNKEMLSEPVTFGTVQVPPDGQPIVLMADRQTTGGYPKIAQVITVDLPLMAQAQIGSKIRFQLTDLRDAQELHLLAQYNVQLLKASIDMKIR</sequence>
<dbReference type="PANTHER" id="PTHR43309">
    <property type="entry name" value="5-OXOPROLINASE SUBUNIT C"/>
    <property type="match status" value="1"/>
</dbReference>
<dbReference type="Proteomes" id="UP001519287">
    <property type="component" value="Unassembled WGS sequence"/>
</dbReference>
<dbReference type="InterPro" id="IPR052708">
    <property type="entry name" value="PxpC"/>
</dbReference>
<protein>
    <submittedName>
        <fullName evidence="5">Antagonist of KipI</fullName>
    </submittedName>
</protein>
<evidence type="ECO:0000259" key="4">
    <source>
        <dbReference type="SMART" id="SM00797"/>
    </source>
</evidence>
<gene>
    <name evidence="5" type="ORF">J2Z66_000394</name>
</gene>
<evidence type="ECO:0000256" key="3">
    <source>
        <dbReference type="ARBA" id="ARBA00022840"/>
    </source>
</evidence>
<evidence type="ECO:0000313" key="6">
    <source>
        <dbReference type="Proteomes" id="UP001519287"/>
    </source>
</evidence>
<keyword evidence="3" id="KW-0067">ATP-binding</keyword>
<evidence type="ECO:0000256" key="1">
    <source>
        <dbReference type="ARBA" id="ARBA00022741"/>
    </source>
</evidence>
<organism evidence="5 6">
    <name type="scientific">Paenibacillus eucommiae</name>
    <dbReference type="NCBI Taxonomy" id="1355755"/>
    <lineage>
        <taxon>Bacteria</taxon>
        <taxon>Bacillati</taxon>
        <taxon>Bacillota</taxon>
        <taxon>Bacilli</taxon>
        <taxon>Bacillales</taxon>
        <taxon>Paenibacillaceae</taxon>
        <taxon>Paenibacillus</taxon>
    </lineage>
</organism>
<evidence type="ECO:0000256" key="2">
    <source>
        <dbReference type="ARBA" id="ARBA00022801"/>
    </source>
</evidence>
<keyword evidence="2" id="KW-0378">Hydrolase</keyword>
<dbReference type="PANTHER" id="PTHR43309:SF5">
    <property type="entry name" value="5-OXOPROLINASE SUBUNIT C"/>
    <property type="match status" value="1"/>
</dbReference>
<dbReference type="Gene3D" id="2.40.100.10">
    <property type="entry name" value="Cyclophilin-like"/>
    <property type="match status" value="1"/>
</dbReference>
<proteinExistence type="predicted"/>
<dbReference type="RefSeq" id="WP_209969221.1">
    <property type="nucleotide sequence ID" value="NZ_JAGGLB010000001.1"/>
</dbReference>
<keyword evidence="6" id="KW-1185">Reference proteome</keyword>
<dbReference type="SUPFAM" id="SSF50891">
    <property type="entry name" value="Cyclophilin-like"/>
    <property type="match status" value="1"/>
</dbReference>
<dbReference type="EMBL" id="JAGGLB010000001">
    <property type="protein sequence ID" value="MBP1988799.1"/>
    <property type="molecule type" value="Genomic_DNA"/>
</dbReference>
<dbReference type="InterPro" id="IPR003778">
    <property type="entry name" value="CT_A_B"/>
</dbReference>
<reference evidence="5 6" key="1">
    <citation type="submission" date="2021-03" db="EMBL/GenBank/DDBJ databases">
        <title>Genomic Encyclopedia of Type Strains, Phase IV (KMG-IV): sequencing the most valuable type-strain genomes for metagenomic binning, comparative biology and taxonomic classification.</title>
        <authorList>
            <person name="Goeker M."/>
        </authorList>
    </citation>
    <scope>NUCLEOTIDE SEQUENCE [LARGE SCALE GENOMIC DNA]</scope>
    <source>
        <strain evidence="5 6">DSM 26048</strain>
    </source>
</reference>
<dbReference type="InterPro" id="IPR029000">
    <property type="entry name" value="Cyclophilin-like_dom_sf"/>
</dbReference>
<dbReference type="Pfam" id="PF02626">
    <property type="entry name" value="CT_A_B"/>
    <property type="match status" value="1"/>
</dbReference>
<accession>A0ABS4IQB2</accession>
<evidence type="ECO:0000313" key="5">
    <source>
        <dbReference type="EMBL" id="MBP1988799.1"/>
    </source>
</evidence>
<dbReference type="NCBIfam" id="TIGR00724">
    <property type="entry name" value="urea_amlyse_rel"/>
    <property type="match status" value="1"/>
</dbReference>
<keyword evidence="1" id="KW-0547">Nucleotide-binding</keyword>
<name>A0ABS4IQB2_9BACL</name>
<feature type="domain" description="Carboxyltransferase" evidence="4">
    <location>
        <begin position="24"/>
        <end position="322"/>
    </location>
</feature>